<sequence>MDVNKFRSFHVCDDLTLNMHHFLMHPL</sequence>
<proteinExistence type="predicted"/>
<reference evidence="1" key="1">
    <citation type="submission" date="2018-02" db="EMBL/GenBank/DDBJ databases">
        <title>Rhizophora mucronata_Transcriptome.</title>
        <authorList>
            <person name="Meera S.P."/>
            <person name="Sreeshan A."/>
            <person name="Augustine A."/>
        </authorList>
    </citation>
    <scope>NUCLEOTIDE SEQUENCE</scope>
    <source>
        <tissue evidence="1">Leaf</tissue>
    </source>
</reference>
<dbReference type="EMBL" id="GGEC01056595">
    <property type="protein sequence ID" value="MBX37079.1"/>
    <property type="molecule type" value="Transcribed_RNA"/>
</dbReference>
<dbReference type="AlphaFoldDB" id="A0A2P2N3M3"/>
<evidence type="ECO:0000313" key="1">
    <source>
        <dbReference type="EMBL" id="MBX37079.1"/>
    </source>
</evidence>
<organism evidence="1">
    <name type="scientific">Rhizophora mucronata</name>
    <name type="common">Asiatic mangrove</name>
    <dbReference type="NCBI Taxonomy" id="61149"/>
    <lineage>
        <taxon>Eukaryota</taxon>
        <taxon>Viridiplantae</taxon>
        <taxon>Streptophyta</taxon>
        <taxon>Embryophyta</taxon>
        <taxon>Tracheophyta</taxon>
        <taxon>Spermatophyta</taxon>
        <taxon>Magnoliopsida</taxon>
        <taxon>eudicotyledons</taxon>
        <taxon>Gunneridae</taxon>
        <taxon>Pentapetalae</taxon>
        <taxon>rosids</taxon>
        <taxon>fabids</taxon>
        <taxon>Malpighiales</taxon>
        <taxon>Rhizophoraceae</taxon>
        <taxon>Rhizophora</taxon>
    </lineage>
</organism>
<name>A0A2P2N3M3_RHIMU</name>
<accession>A0A2P2N3M3</accession>
<protein>
    <submittedName>
        <fullName evidence="1">Uncharacterized protein</fullName>
    </submittedName>
</protein>